<evidence type="ECO:0000313" key="2">
    <source>
        <dbReference type="EMBL" id="CDW85437.1"/>
    </source>
</evidence>
<feature type="transmembrane region" description="Helical" evidence="1">
    <location>
        <begin position="319"/>
        <end position="339"/>
    </location>
</feature>
<feature type="transmembrane region" description="Helical" evidence="1">
    <location>
        <begin position="261"/>
        <end position="284"/>
    </location>
</feature>
<dbReference type="InParanoid" id="A0A078AW38"/>
<feature type="transmembrane region" description="Helical" evidence="1">
    <location>
        <begin position="291"/>
        <end position="313"/>
    </location>
</feature>
<dbReference type="SUPFAM" id="SSF103481">
    <property type="entry name" value="Multidrug resistance efflux transporter EmrE"/>
    <property type="match status" value="2"/>
</dbReference>
<dbReference type="AlphaFoldDB" id="A0A078AW38"/>
<feature type="transmembrane region" description="Helical" evidence="1">
    <location>
        <begin position="129"/>
        <end position="151"/>
    </location>
</feature>
<feature type="transmembrane region" description="Helical" evidence="1">
    <location>
        <begin position="236"/>
        <end position="255"/>
    </location>
</feature>
<keyword evidence="3" id="KW-1185">Reference proteome</keyword>
<keyword evidence="1" id="KW-1133">Transmembrane helix</keyword>
<accession>A0A078AW38</accession>
<reference evidence="2 3" key="1">
    <citation type="submission" date="2014-06" db="EMBL/GenBank/DDBJ databases">
        <authorList>
            <person name="Swart Estienne"/>
        </authorList>
    </citation>
    <scope>NUCLEOTIDE SEQUENCE [LARGE SCALE GENOMIC DNA]</scope>
    <source>
        <strain evidence="2 3">130c</strain>
    </source>
</reference>
<evidence type="ECO:0000313" key="3">
    <source>
        <dbReference type="Proteomes" id="UP000039865"/>
    </source>
</evidence>
<protein>
    <submittedName>
        <fullName evidence="2">Uncharacterized protein</fullName>
    </submittedName>
</protein>
<organism evidence="2 3">
    <name type="scientific">Stylonychia lemnae</name>
    <name type="common">Ciliate</name>
    <dbReference type="NCBI Taxonomy" id="5949"/>
    <lineage>
        <taxon>Eukaryota</taxon>
        <taxon>Sar</taxon>
        <taxon>Alveolata</taxon>
        <taxon>Ciliophora</taxon>
        <taxon>Intramacronucleata</taxon>
        <taxon>Spirotrichea</taxon>
        <taxon>Stichotrichia</taxon>
        <taxon>Sporadotrichida</taxon>
        <taxon>Oxytrichidae</taxon>
        <taxon>Stylonychinae</taxon>
        <taxon>Stylonychia</taxon>
    </lineage>
</organism>
<dbReference type="InterPro" id="IPR037185">
    <property type="entry name" value="EmrE-like"/>
</dbReference>
<feature type="transmembrane region" description="Helical" evidence="1">
    <location>
        <begin position="196"/>
        <end position="215"/>
    </location>
</feature>
<name>A0A078AW38_STYLE</name>
<feature type="transmembrane region" description="Helical" evidence="1">
    <location>
        <begin position="44"/>
        <end position="64"/>
    </location>
</feature>
<dbReference type="Proteomes" id="UP000039865">
    <property type="component" value="Unassembled WGS sequence"/>
</dbReference>
<sequence length="342" mass="38164">MIPITNASKINPVAKKAYIGESILSAVLWGITNFIFSLLDDTDFATSCLSFPGFITVCMGYKFLQMREKGQITKKLINDQFFRAYYNDTGDKLNMINIFHMIIRSVMFFALTLLAILAAGYALKAQINFGIITSCICISIALNAIFSYIFYQELLTKVQILGISVIIVSIVGISIAKGSKNQEQQQENGYDDDEKLYFKIAAISLALIQGICNCFRAIQAKYLFRKTAYQPVDLSVDSGLFLGISLMICSIYYWIEGCDSYTWYNFFINIIGSHLMMIFSIISLKCIVKGLAGTTSAIIYSFPVYTSILQAIFLKQIPSLYQILASFLSLIGVGIILLGSKK</sequence>
<dbReference type="OrthoDB" id="322581at2759"/>
<evidence type="ECO:0000256" key="1">
    <source>
        <dbReference type="SAM" id="Phobius"/>
    </source>
</evidence>
<feature type="transmembrane region" description="Helical" evidence="1">
    <location>
        <begin position="102"/>
        <end position="123"/>
    </location>
</feature>
<feature type="transmembrane region" description="Helical" evidence="1">
    <location>
        <begin position="158"/>
        <end position="176"/>
    </location>
</feature>
<keyword evidence="1" id="KW-0472">Membrane</keyword>
<gene>
    <name evidence="2" type="primary">Contig11705.g12519</name>
    <name evidence="2" type="ORF">STYLEM_14513</name>
</gene>
<keyword evidence="1" id="KW-0812">Transmembrane</keyword>
<feature type="transmembrane region" description="Helical" evidence="1">
    <location>
        <begin position="18"/>
        <end position="38"/>
    </location>
</feature>
<dbReference type="EMBL" id="CCKQ01013735">
    <property type="protein sequence ID" value="CDW85437.1"/>
    <property type="molecule type" value="Genomic_DNA"/>
</dbReference>
<proteinExistence type="predicted"/>
<dbReference type="Gene3D" id="1.10.3730.20">
    <property type="match status" value="1"/>
</dbReference>